<dbReference type="GO" id="GO:0000228">
    <property type="term" value="C:nuclear chromosome"/>
    <property type="evidence" value="ECO:0007669"/>
    <property type="project" value="TreeGrafter"/>
</dbReference>
<comment type="caution">
    <text evidence="12">The sequence shown here is derived from an EMBL/GenBank/DDBJ whole genome shotgun (WGS) entry which is preliminary data.</text>
</comment>
<dbReference type="Proteomes" id="UP000192257">
    <property type="component" value="Unassembled WGS sequence"/>
</dbReference>
<accession>A0A1X0NL58</accession>
<evidence type="ECO:0000256" key="4">
    <source>
        <dbReference type="ARBA" id="ARBA00012895"/>
    </source>
</evidence>
<dbReference type="InterPro" id="IPR034136">
    <property type="entry name" value="TOPRIM_Topo6A/Spo11"/>
</dbReference>
<dbReference type="GeneID" id="39989236"/>
<keyword evidence="13" id="KW-1185">Reference proteome</keyword>
<feature type="domain" description="Topoisomerase 6 subunit A/Spo11 TOPRIM" evidence="11">
    <location>
        <begin position="258"/>
        <end position="399"/>
    </location>
</feature>
<organism evidence="12 13">
    <name type="scientific">Trypanosoma theileri</name>
    <dbReference type="NCBI Taxonomy" id="67003"/>
    <lineage>
        <taxon>Eukaryota</taxon>
        <taxon>Discoba</taxon>
        <taxon>Euglenozoa</taxon>
        <taxon>Kinetoplastea</taxon>
        <taxon>Metakinetoplastina</taxon>
        <taxon>Trypanosomatida</taxon>
        <taxon>Trypanosomatidae</taxon>
        <taxon>Trypanosoma</taxon>
    </lineage>
</organism>
<dbReference type="GO" id="GO:0003918">
    <property type="term" value="F:DNA topoisomerase type II (double strand cut, ATP-hydrolyzing) activity"/>
    <property type="evidence" value="ECO:0007669"/>
    <property type="project" value="UniProtKB-EC"/>
</dbReference>
<dbReference type="InterPro" id="IPR002815">
    <property type="entry name" value="Spo11/TopoVI_A"/>
</dbReference>
<dbReference type="Gene3D" id="1.10.10.10">
    <property type="entry name" value="Winged helix-like DNA-binding domain superfamily/Winged helix DNA-binding domain"/>
    <property type="match status" value="1"/>
</dbReference>
<dbReference type="InterPro" id="IPR013049">
    <property type="entry name" value="Spo11/TopoVI_A_N"/>
</dbReference>
<dbReference type="AlphaFoldDB" id="A0A1X0NL58"/>
<gene>
    <name evidence="12" type="ORF">TM35_000371560</name>
</gene>
<dbReference type="GO" id="GO:0003677">
    <property type="term" value="F:DNA binding"/>
    <property type="evidence" value="ECO:0007669"/>
    <property type="project" value="UniProtKB-KW"/>
</dbReference>
<evidence type="ECO:0000256" key="2">
    <source>
        <dbReference type="ARBA" id="ARBA00001946"/>
    </source>
</evidence>
<evidence type="ECO:0000256" key="1">
    <source>
        <dbReference type="ARBA" id="ARBA00000185"/>
    </source>
</evidence>
<protein>
    <recommendedName>
        <fullName evidence="4">DNA topoisomerase (ATP-hydrolyzing)</fullName>
        <ecNumber evidence="4">5.6.2.2</ecNumber>
    </recommendedName>
</protein>
<dbReference type="GO" id="GO:0005524">
    <property type="term" value="F:ATP binding"/>
    <property type="evidence" value="ECO:0007669"/>
    <property type="project" value="InterPro"/>
</dbReference>
<proteinExistence type="inferred from homology"/>
<dbReference type="STRING" id="67003.A0A1X0NL58"/>
<evidence type="ECO:0000256" key="9">
    <source>
        <dbReference type="ARBA" id="ARBA00023235"/>
    </source>
</evidence>
<dbReference type="GO" id="GO:0000706">
    <property type="term" value="P:meiotic DNA double-strand break processing"/>
    <property type="evidence" value="ECO:0007669"/>
    <property type="project" value="TreeGrafter"/>
</dbReference>
<dbReference type="PANTHER" id="PTHR10848">
    <property type="entry name" value="MEIOTIC RECOMBINATION PROTEIN SPO11"/>
    <property type="match status" value="1"/>
</dbReference>
<evidence type="ECO:0000313" key="12">
    <source>
        <dbReference type="EMBL" id="ORC85183.1"/>
    </source>
</evidence>
<dbReference type="PANTHER" id="PTHR10848:SF0">
    <property type="entry name" value="MEIOTIC RECOMBINATION PROTEIN SPO11"/>
    <property type="match status" value="1"/>
</dbReference>
<keyword evidence="5" id="KW-0479">Metal-binding</keyword>
<dbReference type="Pfam" id="PF21180">
    <property type="entry name" value="TOP6A-Spo11_Toprim"/>
    <property type="match status" value="1"/>
</dbReference>
<evidence type="ECO:0000256" key="8">
    <source>
        <dbReference type="ARBA" id="ARBA00023125"/>
    </source>
</evidence>
<dbReference type="InterPro" id="IPR036078">
    <property type="entry name" value="Spo11/TopoVI_A_sf"/>
</dbReference>
<keyword evidence="7" id="KW-0799">Topoisomerase</keyword>
<dbReference type="GO" id="GO:0042138">
    <property type="term" value="P:meiotic DNA double-strand break formation"/>
    <property type="evidence" value="ECO:0007669"/>
    <property type="project" value="TreeGrafter"/>
</dbReference>
<comment type="catalytic activity">
    <reaction evidence="1">
        <text>ATP-dependent breakage, passage and rejoining of double-stranded DNA.</text>
        <dbReference type="EC" id="5.6.2.2"/>
    </reaction>
</comment>
<sequence>MFSDKEIMSGAEAVVLNYIHYLLGSTGSTHTETSSQRDVESVSIISSTPFSTTKRVGLKNHNIITCANEKKIELLRRDAQTFYVLSCVVDMVEKGLMCTERDVYYRNAPLFPNGQREVHSSIDRLCRWMNSMYPLYYSAKPHGVNGVKKEEPRPYTREGIRIGASGKSILTGYLSFDVPKRSDMTIYNSHSTQDPASSEVIEENLQTTSNCTSSHSTHLLEIDVMRHTSGVLIDTMVGLKGCRFRGARGSNIPPSALVLVEKESTLRTLMETNGAFEVDAPLHRCVFVCSKGYPCRASRNFLRNLHRELPHLPIFLLVDGDPHGLRIALTFIGLFGDHGTPQRRNARKQQRIEERADYISQLLPARWVGVRPSALPHRTAGRTPLTSSDHQVLSQVMQRISETLEILEVNDGVSTSREKEIDLLRSSFQNMLDEAEWMKKNSLKCSLQAWPNGPVDILGEFL</sequence>
<dbReference type="OrthoDB" id="5377392at2759"/>
<dbReference type="EC" id="5.6.2.2" evidence="4"/>
<comment type="similarity">
    <text evidence="3">Belongs to the TOP6A family.</text>
</comment>
<dbReference type="Pfam" id="PF04406">
    <property type="entry name" value="TP6A_N"/>
    <property type="match status" value="1"/>
</dbReference>
<dbReference type="SUPFAM" id="SSF56726">
    <property type="entry name" value="DNA topoisomerase IV, alpha subunit"/>
    <property type="match status" value="1"/>
</dbReference>
<dbReference type="CDD" id="cd00223">
    <property type="entry name" value="TOPRIM_TopoIIB_SPO"/>
    <property type="match status" value="1"/>
</dbReference>
<feature type="domain" description="Spo11/DNA topoisomerase VI subunit A N-terminal" evidence="10">
    <location>
        <begin position="79"/>
        <end position="129"/>
    </location>
</feature>
<reference evidence="12 13" key="1">
    <citation type="submission" date="2017-03" db="EMBL/GenBank/DDBJ databases">
        <title>An alternative strategy for trypanosome survival in the mammalian bloodstream revealed through genome and transcriptome analysis of the ubiquitous bovine parasite Trypanosoma (Megatrypanum) theileri.</title>
        <authorList>
            <person name="Kelly S."/>
            <person name="Ivens A."/>
            <person name="Mott A."/>
            <person name="O'Neill E."/>
            <person name="Emms D."/>
            <person name="Macleod O."/>
            <person name="Voorheis P."/>
            <person name="Matthews J."/>
            <person name="Matthews K."/>
            <person name="Carrington M."/>
        </authorList>
    </citation>
    <scope>NUCLEOTIDE SEQUENCE [LARGE SCALE GENOMIC DNA]</scope>
    <source>
        <strain evidence="12">Edinburgh</strain>
    </source>
</reference>
<dbReference type="Gene3D" id="3.40.1360.10">
    <property type="match status" value="1"/>
</dbReference>
<dbReference type="VEuPathDB" id="TriTrypDB:TM35_000371560"/>
<comment type="cofactor">
    <cofactor evidence="2">
        <name>Mg(2+)</name>
        <dbReference type="ChEBI" id="CHEBI:18420"/>
    </cofactor>
</comment>
<keyword evidence="8" id="KW-0238">DNA-binding</keyword>
<dbReference type="RefSeq" id="XP_028879249.1">
    <property type="nucleotide sequence ID" value="XM_029029456.1"/>
</dbReference>
<dbReference type="InterPro" id="IPR036388">
    <property type="entry name" value="WH-like_DNA-bd_sf"/>
</dbReference>
<dbReference type="EMBL" id="NBCO01000037">
    <property type="protein sequence ID" value="ORC85183.1"/>
    <property type="molecule type" value="Genomic_DNA"/>
</dbReference>
<evidence type="ECO:0000256" key="6">
    <source>
        <dbReference type="ARBA" id="ARBA00022842"/>
    </source>
</evidence>
<dbReference type="GO" id="GO:0007131">
    <property type="term" value="P:reciprocal meiotic recombination"/>
    <property type="evidence" value="ECO:0007669"/>
    <property type="project" value="TreeGrafter"/>
</dbReference>
<keyword evidence="6" id="KW-0460">Magnesium</keyword>
<evidence type="ECO:0000259" key="10">
    <source>
        <dbReference type="Pfam" id="PF04406"/>
    </source>
</evidence>
<keyword evidence="9" id="KW-0413">Isomerase</keyword>
<evidence type="ECO:0000259" key="11">
    <source>
        <dbReference type="Pfam" id="PF21180"/>
    </source>
</evidence>
<dbReference type="GO" id="GO:0046872">
    <property type="term" value="F:metal ion binding"/>
    <property type="evidence" value="ECO:0007669"/>
    <property type="project" value="UniProtKB-KW"/>
</dbReference>
<evidence type="ECO:0000256" key="3">
    <source>
        <dbReference type="ARBA" id="ARBA00006559"/>
    </source>
</evidence>
<name>A0A1X0NL58_9TRYP</name>
<evidence type="ECO:0000313" key="13">
    <source>
        <dbReference type="Proteomes" id="UP000192257"/>
    </source>
</evidence>
<evidence type="ECO:0000256" key="7">
    <source>
        <dbReference type="ARBA" id="ARBA00023029"/>
    </source>
</evidence>
<evidence type="ECO:0000256" key="5">
    <source>
        <dbReference type="ARBA" id="ARBA00022723"/>
    </source>
</evidence>